<dbReference type="AlphaFoldDB" id="A0A0C2TVE0"/>
<proteinExistence type="predicted"/>
<keyword evidence="2" id="KW-1185">Reference proteome</keyword>
<evidence type="ECO:0000313" key="2">
    <source>
        <dbReference type="Proteomes" id="UP000054549"/>
    </source>
</evidence>
<accession>A0A0C2TVE0</accession>
<dbReference type="Proteomes" id="UP000054549">
    <property type="component" value="Unassembled WGS sequence"/>
</dbReference>
<reference evidence="1 2" key="1">
    <citation type="submission" date="2014-04" db="EMBL/GenBank/DDBJ databases">
        <title>Evolutionary Origins and Diversification of the Mycorrhizal Mutualists.</title>
        <authorList>
            <consortium name="DOE Joint Genome Institute"/>
            <consortium name="Mycorrhizal Genomics Consortium"/>
            <person name="Kohler A."/>
            <person name="Kuo A."/>
            <person name="Nagy L.G."/>
            <person name="Floudas D."/>
            <person name="Copeland A."/>
            <person name="Barry K.W."/>
            <person name="Cichocki N."/>
            <person name="Veneault-Fourrey C."/>
            <person name="LaButti K."/>
            <person name="Lindquist E.A."/>
            <person name="Lipzen A."/>
            <person name="Lundell T."/>
            <person name="Morin E."/>
            <person name="Murat C."/>
            <person name="Riley R."/>
            <person name="Ohm R."/>
            <person name="Sun H."/>
            <person name="Tunlid A."/>
            <person name="Henrissat B."/>
            <person name="Grigoriev I.V."/>
            <person name="Hibbett D.S."/>
            <person name="Martin F."/>
        </authorList>
    </citation>
    <scope>NUCLEOTIDE SEQUENCE [LARGE SCALE GENOMIC DNA]</scope>
    <source>
        <strain evidence="1 2">Koide BX008</strain>
    </source>
</reference>
<sequence length="51" mass="5728">MHTADPRTILEHLQEVTPSTKPRLKDDAPAILTYCKERDAPSVSRLGDPEK</sequence>
<dbReference type="InParanoid" id="A0A0C2TVE0"/>
<dbReference type="EMBL" id="KN818222">
    <property type="protein sequence ID" value="KIL71299.1"/>
    <property type="molecule type" value="Genomic_DNA"/>
</dbReference>
<protein>
    <submittedName>
        <fullName evidence="1">Uncharacterized protein</fullName>
    </submittedName>
</protein>
<dbReference type="HOGENOM" id="CLU_3105828_0_0_1"/>
<name>A0A0C2TVE0_AMAMK</name>
<gene>
    <name evidence="1" type="ORF">M378DRAFT_154848</name>
</gene>
<organism evidence="1 2">
    <name type="scientific">Amanita muscaria (strain Koide BX008)</name>
    <dbReference type="NCBI Taxonomy" id="946122"/>
    <lineage>
        <taxon>Eukaryota</taxon>
        <taxon>Fungi</taxon>
        <taxon>Dikarya</taxon>
        <taxon>Basidiomycota</taxon>
        <taxon>Agaricomycotina</taxon>
        <taxon>Agaricomycetes</taxon>
        <taxon>Agaricomycetidae</taxon>
        <taxon>Agaricales</taxon>
        <taxon>Pluteineae</taxon>
        <taxon>Amanitaceae</taxon>
        <taxon>Amanita</taxon>
    </lineage>
</organism>
<evidence type="ECO:0000313" key="1">
    <source>
        <dbReference type="EMBL" id="KIL71299.1"/>
    </source>
</evidence>